<dbReference type="EMBL" id="KU160654">
    <property type="protein sequence ID" value="ALY09614.1"/>
    <property type="molecule type" value="Genomic_DNA"/>
</dbReference>
<feature type="region of interest" description="Disordered" evidence="1">
    <location>
        <begin position="85"/>
        <end position="110"/>
    </location>
</feature>
<evidence type="ECO:0000256" key="1">
    <source>
        <dbReference type="SAM" id="MobiDB-lite"/>
    </source>
</evidence>
<name>A0A0U4B4F6_9CAUD</name>
<keyword evidence="3" id="KW-1185">Reference proteome</keyword>
<protein>
    <submittedName>
        <fullName evidence="2">Uncharacterized protein</fullName>
    </submittedName>
</protein>
<evidence type="ECO:0000313" key="3">
    <source>
        <dbReference type="Proteomes" id="UP000222336"/>
    </source>
</evidence>
<dbReference type="RefSeq" id="YP_009603079.1">
    <property type="nucleotide sequence ID" value="NC_041947.1"/>
</dbReference>
<dbReference type="KEGG" id="vg:40078945"/>
<evidence type="ECO:0000313" key="2">
    <source>
        <dbReference type="EMBL" id="ALY09614.1"/>
    </source>
</evidence>
<proteinExistence type="predicted"/>
<gene>
    <name evidence="2" type="primary">89</name>
    <name evidence="2" type="ORF">LAROYE_89</name>
</gene>
<dbReference type="Proteomes" id="UP000222336">
    <property type="component" value="Segment"/>
</dbReference>
<dbReference type="GeneID" id="40078945"/>
<accession>A0A0U4B4F6</accession>
<organism evidence="2 3">
    <name type="scientific">Arthrobacter phage Laroye</name>
    <dbReference type="NCBI Taxonomy" id="1772305"/>
    <lineage>
        <taxon>Viruses</taxon>
        <taxon>Duplodnaviria</taxon>
        <taxon>Heunggongvirae</taxon>
        <taxon>Uroviricota</taxon>
        <taxon>Caudoviricetes</taxon>
        <taxon>Laroyevirus</taxon>
        <taxon>Laroyevirus laroye</taxon>
    </lineage>
</organism>
<reference evidence="3" key="1">
    <citation type="submission" date="2015-11" db="EMBL/GenBank/DDBJ databases">
        <authorList>
            <person name="Dogans D."/>
            <person name="Schneider V.M."/>
            <person name="Bradley K.W."/>
            <person name="Asai D.J."/>
            <person name="Bowman C.A."/>
            <person name="Russell D.A."/>
            <person name="Pope W.H."/>
            <person name="Jacobs-Sera D."/>
            <person name="Hendrix R.W."/>
            <person name="Hatfull G.F."/>
        </authorList>
    </citation>
    <scope>NUCLEOTIDE SEQUENCE [LARGE SCALE GENOMIC DNA]</scope>
</reference>
<sequence length="139" mass="15751">MIRDEIVLLLAYIQVFDKRTVGNADVDGWLDVLPASLDLETAKAAAREFFSHPADPRERHFINTRDLLFYVRKVRRDREIAEAKERAERPAITTGRSKPPAGGWRSLVPEGKPRMTEKHEVYTQSIPVVPNYGAALKAP</sequence>